<accession>A0A2M9ZAK0</accession>
<dbReference type="PANTHER" id="PTHR46260">
    <property type="entry name" value="RING-TYPE DOMAIN-CONTAINING PROTEIN"/>
    <property type="match status" value="1"/>
</dbReference>
<feature type="transmembrane region" description="Helical" evidence="3">
    <location>
        <begin position="7"/>
        <end position="27"/>
    </location>
</feature>
<dbReference type="Proteomes" id="UP000231912">
    <property type="component" value="Unassembled WGS sequence"/>
</dbReference>
<keyword evidence="3" id="KW-0472">Membrane</keyword>
<dbReference type="Gene3D" id="2.120.10.80">
    <property type="entry name" value="Kelch-type beta propeller"/>
    <property type="match status" value="2"/>
</dbReference>
<organism evidence="4 5">
    <name type="scientific">Leptospira wolffii</name>
    <dbReference type="NCBI Taxonomy" id="409998"/>
    <lineage>
        <taxon>Bacteria</taxon>
        <taxon>Pseudomonadati</taxon>
        <taxon>Spirochaetota</taxon>
        <taxon>Spirochaetia</taxon>
        <taxon>Leptospirales</taxon>
        <taxon>Leptospiraceae</taxon>
        <taxon>Leptospira</taxon>
    </lineage>
</organism>
<evidence type="ECO:0008006" key="6">
    <source>
        <dbReference type="Google" id="ProtNLM"/>
    </source>
</evidence>
<protein>
    <recommendedName>
        <fullName evidence="6">Galactose oxidase</fullName>
    </recommendedName>
</protein>
<keyword evidence="2" id="KW-0677">Repeat</keyword>
<dbReference type="InterPro" id="IPR051746">
    <property type="entry name" value="Kelch_domain_containing_8"/>
</dbReference>
<name>A0A2M9ZAK0_9LEPT</name>
<dbReference type="AlphaFoldDB" id="A0A2M9ZAK0"/>
<keyword evidence="3" id="KW-0812">Transmembrane</keyword>
<sequence>MHGRAPVFLGNIFVKYYILFLLFLFLLSDCQNSVLSGIQDETEGKIQSAFVSKLGPNSASFVWKCSRSSTGYLLGPSGIIPSLKPSEIHFLEIQGLSPQTNYEAYATCGSPDPISGIPLRFRTWVSDTPEKTQGIWILGGIGSDQNPVAQIDLFDASSGIWYPAITSVPTPRAFASILSHKQKIYVIGGLVKSGGSYAPSLKVEVYDPYSDVWTTKSDLPQTVQGAVAGSIGDEIYIVSGSGSVNISTSPLLNTVLKFYPDLGANGQWLSYSSNATIFPRADMSGCAIDGVLFYSGGRLASNGSVQSGTDGYIPGGNTTTGGTSEPSLNVQRSGAAGVCINPEPKDLFPSDNQWFGVIGGSIATDTNQPIVSLTASNKTDFYQPGSVSFSAGPDLPQALYFPGAQVSYETRRIYVFGGANSLNVPLDTVYSIDSANPASSSWATLSTNLPRARFGHQAIRIDR</sequence>
<keyword evidence="1" id="KW-0880">Kelch repeat</keyword>
<dbReference type="InterPro" id="IPR006652">
    <property type="entry name" value="Kelch_1"/>
</dbReference>
<evidence type="ECO:0000313" key="4">
    <source>
        <dbReference type="EMBL" id="PJZ65433.1"/>
    </source>
</evidence>
<dbReference type="SMART" id="SM00612">
    <property type="entry name" value="Kelch"/>
    <property type="match status" value="3"/>
</dbReference>
<dbReference type="PANTHER" id="PTHR46260:SF3">
    <property type="entry name" value="RING-TYPE DOMAIN-CONTAINING PROTEIN"/>
    <property type="match status" value="1"/>
</dbReference>
<dbReference type="Pfam" id="PF01344">
    <property type="entry name" value="Kelch_1"/>
    <property type="match status" value="1"/>
</dbReference>
<gene>
    <name evidence="4" type="ORF">CH371_13660</name>
</gene>
<keyword evidence="3" id="KW-1133">Transmembrane helix</keyword>
<evidence type="ECO:0000256" key="3">
    <source>
        <dbReference type="SAM" id="Phobius"/>
    </source>
</evidence>
<evidence type="ECO:0000256" key="1">
    <source>
        <dbReference type="ARBA" id="ARBA00022441"/>
    </source>
</evidence>
<dbReference type="SUPFAM" id="SSF117281">
    <property type="entry name" value="Kelch motif"/>
    <property type="match status" value="2"/>
</dbReference>
<reference evidence="4 5" key="1">
    <citation type="submission" date="2017-07" db="EMBL/GenBank/DDBJ databases">
        <title>Leptospira spp. isolated from tropical soils.</title>
        <authorList>
            <person name="Thibeaux R."/>
            <person name="Iraola G."/>
            <person name="Ferres I."/>
            <person name="Bierque E."/>
            <person name="Girault D."/>
            <person name="Soupe-Gilbert M.-E."/>
            <person name="Picardeau M."/>
            <person name="Goarant C."/>
        </authorList>
    </citation>
    <scope>NUCLEOTIDE SEQUENCE [LARGE SCALE GENOMIC DNA]</scope>
    <source>
        <strain evidence="4 5">FH2-C-A2</strain>
    </source>
</reference>
<comment type="caution">
    <text evidence="4">The sequence shown here is derived from an EMBL/GenBank/DDBJ whole genome shotgun (WGS) entry which is preliminary data.</text>
</comment>
<dbReference type="EMBL" id="NPDT01000005">
    <property type="protein sequence ID" value="PJZ65433.1"/>
    <property type="molecule type" value="Genomic_DNA"/>
</dbReference>
<evidence type="ECO:0000313" key="5">
    <source>
        <dbReference type="Proteomes" id="UP000231912"/>
    </source>
</evidence>
<proteinExistence type="predicted"/>
<evidence type="ECO:0000256" key="2">
    <source>
        <dbReference type="ARBA" id="ARBA00022737"/>
    </source>
</evidence>
<dbReference type="InterPro" id="IPR015915">
    <property type="entry name" value="Kelch-typ_b-propeller"/>
</dbReference>